<dbReference type="STRING" id="983920.Y88_2589"/>
<keyword evidence="4" id="KW-0285">Flavoprotein</keyword>
<evidence type="ECO:0000256" key="11">
    <source>
        <dbReference type="ARBA" id="ARBA00067136"/>
    </source>
</evidence>
<protein>
    <recommendedName>
        <fullName evidence="11">Nitronate monooxygenase</fullName>
    </recommendedName>
    <alternativeName>
        <fullName evidence="9">Propionate 3-nitronate monooxygenase</fullName>
    </alternativeName>
</protein>
<evidence type="ECO:0000256" key="8">
    <source>
        <dbReference type="ARBA" id="ARBA00023033"/>
    </source>
</evidence>
<dbReference type="EMBL" id="AEWJ01000026">
    <property type="protein sequence ID" value="EGD59545.1"/>
    <property type="molecule type" value="Genomic_DNA"/>
</dbReference>
<dbReference type="InterPro" id="IPR004136">
    <property type="entry name" value="NMO"/>
</dbReference>
<evidence type="ECO:0000313" key="13">
    <source>
        <dbReference type="Proteomes" id="UP000004728"/>
    </source>
</evidence>
<sequence>MMSRSRPQVGSLYPVARLGQNDRMDFLARLGLSLPLVQAPMAGTSTPALAAAVSNAGALGSIAVGATDAAGARSMIADLKARTDRPFNVNCFVHATPRPDPVREAAWIEALRPSFAQFGAEPPRTLRTIYRSLADDPDMFDVLLETRPAVVSFHFGLPRASWLEALRATGALLMATATNLDEACAIEAAGIDVVVAQGIEAGGHRGQFDPDVRDPGLGTFALVRLLTAKIGIPVIAAGGIMDGAGIAAALDLGAVAAQMGTAFIGCPESAADAAYRAALASPAAFDTQFTTLISGRPARALANRFTALADTLGGCLPPAYPIAYDAGKALNAAAKAAGEHGFGAQWAGQGAPLARALPAAELVAELARELALAQ</sequence>
<reference evidence="12 13" key="1">
    <citation type="journal article" date="2012" name="J. Bacteriol.">
        <title>Draft Genome Sequence of Novosphingobium nitrogenifigens Y88T.</title>
        <authorList>
            <person name="Strabala T.J."/>
            <person name="Macdonald L."/>
            <person name="Liu V."/>
            <person name="Smit A.M."/>
        </authorList>
    </citation>
    <scope>NUCLEOTIDE SEQUENCE [LARGE SCALE GENOMIC DNA]</scope>
    <source>
        <strain evidence="12 13">DSM 19370</strain>
    </source>
</reference>
<comment type="similarity">
    <text evidence="2">Belongs to the nitronate monooxygenase family. NMO class I subfamily.</text>
</comment>
<dbReference type="CDD" id="cd04730">
    <property type="entry name" value="NPD_like"/>
    <property type="match status" value="1"/>
</dbReference>
<dbReference type="Gene3D" id="3.20.20.70">
    <property type="entry name" value="Aldolase class I"/>
    <property type="match status" value="1"/>
</dbReference>
<evidence type="ECO:0000256" key="4">
    <source>
        <dbReference type="ARBA" id="ARBA00022630"/>
    </source>
</evidence>
<organism evidence="12 13">
    <name type="scientific">Novosphingobium nitrogenifigens DSM 19370</name>
    <dbReference type="NCBI Taxonomy" id="983920"/>
    <lineage>
        <taxon>Bacteria</taxon>
        <taxon>Pseudomonadati</taxon>
        <taxon>Pseudomonadota</taxon>
        <taxon>Alphaproteobacteria</taxon>
        <taxon>Sphingomonadales</taxon>
        <taxon>Sphingomonadaceae</taxon>
        <taxon>Novosphingobium</taxon>
    </lineage>
</organism>
<evidence type="ECO:0000256" key="3">
    <source>
        <dbReference type="ARBA" id="ARBA00022575"/>
    </source>
</evidence>
<dbReference type="InterPro" id="IPR013785">
    <property type="entry name" value="Aldolase_TIM"/>
</dbReference>
<dbReference type="HOGENOM" id="CLU_038732_5_1_5"/>
<evidence type="ECO:0000256" key="6">
    <source>
        <dbReference type="ARBA" id="ARBA00022741"/>
    </source>
</evidence>
<dbReference type="AlphaFoldDB" id="F1Z739"/>
<evidence type="ECO:0000256" key="10">
    <source>
        <dbReference type="ARBA" id="ARBA00049401"/>
    </source>
</evidence>
<gene>
    <name evidence="12" type="ORF">Y88_2589</name>
</gene>
<dbReference type="eggNOG" id="COG2070">
    <property type="taxonomic scope" value="Bacteria"/>
</dbReference>
<dbReference type="GO" id="GO:0051213">
    <property type="term" value="F:dioxygenase activity"/>
    <property type="evidence" value="ECO:0007669"/>
    <property type="project" value="UniProtKB-KW"/>
</dbReference>
<dbReference type="GO" id="GO:0000166">
    <property type="term" value="F:nucleotide binding"/>
    <property type="evidence" value="ECO:0007669"/>
    <property type="project" value="UniProtKB-KW"/>
</dbReference>
<keyword evidence="13" id="KW-1185">Reference proteome</keyword>
<dbReference type="SUPFAM" id="SSF51412">
    <property type="entry name" value="Inosine monophosphate dehydrogenase (IMPDH)"/>
    <property type="match status" value="1"/>
</dbReference>
<dbReference type="PANTHER" id="PTHR42747">
    <property type="entry name" value="NITRONATE MONOOXYGENASE-RELATED"/>
    <property type="match status" value="1"/>
</dbReference>
<keyword evidence="7" id="KW-0560">Oxidoreductase</keyword>
<name>F1Z739_9SPHN</name>
<evidence type="ECO:0000256" key="2">
    <source>
        <dbReference type="ARBA" id="ARBA00009881"/>
    </source>
</evidence>
<keyword evidence="5" id="KW-0288">FMN</keyword>
<evidence type="ECO:0000256" key="5">
    <source>
        <dbReference type="ARBA" id="ARBA00022643"/>
    </source>
</evidence>
<keyword evidence="3" id="KW-0216">Detoxification</keyword>
<dbReference type="InParanoid" id="F1Z739"/>
<comment type="cofactor">
    <cofactor evidence="1">
        <name>FMN</name>
        <dbReference type="ChEBI" id="CHEBI:58210"/>
    </cofactor>
</comment>
<evidence type="ECO:0000256" key="1">
    <source>
        <dbReference type="ARBA" id="ARBA00001917"/>
    </source>
</evidence>
<dbReference type="PANTHER" id="PTHR42747:SF3">
    <property type="entry name" value="NITRONATE MONOOXYGENASE-RELATED"/>
    <property type="match status" value="1"/>
</dbReference>
<comment type="caution">
    <text evidence="12">The sequence shown here is derived from an EMBL/GenBank/DDBJ whole genome shotgun (WGS) entry which is preliminary data.</text>
</comment>
<comment type="catalytic activity">
    <reaction evidence="10">
        <text>3 propionate 3-nitronate + 3 O2 + H2O = 3 3-oxopropanoate + 2 nitrate + nitrite + H2O2 + 3 H(+)</text>
        <dbReference type="Rhea" id="RHEA:57332"/>
        <dbReference type="ChEBI" id="CHEBI:15377"/>
        <dbReference type="ChEBI" id="CHEBI:15378"/>
        <dbReference type="ChEBI" id="CHEBI:15379"/>
        <dbReference type="ChEBI" id="CHEBI:16240"/>
        <dbReference type="ChEBI" id="CHEBI:16301"/>
        <dbReference type="ChEBI" id="CHEBI:17632"/>
        <dbReference type="ChEBI" id="CHEBI:33190"/>
        <dbReference type="ChEBI" id="CHEBI:136067"/>
    </reaction>
</comment>
<keyword evidence="12" id="KW-0223">Dioxygenase</keyword>
<evidence type="ECO:0000256" key="9">
    <source>
        <dbReference type="ARBA" id="ARBA00031155"/>
    </source>
</evidence>
<dbReference type="GO" id="GO:0018580">
    <property type="term" value="F:nitronate monooxygenase activity"/>
    <property type="evidence" value="ECO:0007669"/>
    <property type="project" value="InterPro"/>
</dbReference>
<proteinExistence type="inferred from homology"/>
<dbReference type="GO" id="GO:0009636">
    <property type="term" value="P:response to toxic substance"/>
    <property type="evidence" value="ECO:0007669"/>
    <property type="project" value="UniProtKB-KW"/>
</dbReference>
<evidence type="ECO:0000256" key="7">
    <source>
        <dbReference type="ARBA" id="ARBA00023002"/>
    </source>
</evidence>
<keyword evidence="6" id="KW-0547">Nucleotide-binding</keyword>
<accession>F1Z739</accession>
<dbReference type="Pfam" id="PF03060">
    <property type="entry name" value="NMO"/>
    <property type="match status" value="1"/>
</dbReference>
<evidence type="ECO:0000313" key="12">
    <source>
        <dbReference type="EMBL" id="EGD59545.1"/>
    </source>
</evidence>
<keyword evidence="8" id="KW-0503">Monooxygenase</keyword>
<dbReference type="Proteomes" id="UP000004728">
    <property type="component" value="Unassembled WGS sequence"/>
</dbReference>
<dbReference type="FunFam" id="3.20.20.70:FF:000154">
    <property type="entry name" value="Probable nitronate monooxygenase"/>
    <property type="match status" value="1"/>
</dbReference>